<dbReference type="InterPro" id="IPR021848">
    <property type="entry name" value="HODM_asu-like"/>
</dbReference>
<gene>
    <name evidence="2" type="ORF">CLO192961_LOCUS22368</name>
</gene>
<proteinExistence type="predicted"/>
<dbReference type="Proteomes" id="UP000766486">
    <property type="component" value="Unassembled WGS sequence"/>
</dbReference>
<dbReference type="Pfam" id="PF11927">
    <property type="entry name" value="HODM_asu-like"/>
    <property type="match status" value="1"/>
</dbReference>
<organism evidence="2 3">
    <name type="scientific">Bionectria ochroleuca</name>
    <name type="common">Gliocladium roseum</name>
    <dbReference type="NCBI Taxonomy" id="29856"/>
    <lineage>
        <taxon>Eukaryota</taxon>
        <taxon>Fungi</taxon>
        <taxon>Dikarya</taxon>
        <taxon>Ascomycota</taxon>
        <taxon>Pezizomycotina</taxon>
        <taxon>Sordariomycetes</taxon>
        <taxon>Hypocreomycetidae</taxon>
        <taxon>Hypocreales</taxon>
        <taxon>Bionectriaceae</taxon>
        <taxon>Clonostachys</taxon>
    </lineage>
</organism>
<evidence type="ECO:0008006" key="4">
    <source>
        <dbReference type="Google" id="ProtNLM"/>
    </source>
</evidence>
<evidence type="ECO:0000313" key="2">
    <source>
        <dbReference type="EMBL" id="VUC20403.1"/>
    </source>
</evidence>
<keyword evidence="1" id="KW-0472">Membrane</keyword>
<protein>
    <recommendedName>
        <fullName evidence="4">DUF3445 domain-containing protein</fullName>
    </recommendedName>
</protein>
<sequence length="340" mass="39083">MLFTTLPLSQVLLVYGTVAVAIILTICRLVQYMRIKQRDSDYARILGIGLKKTTLQDWIEIDDTYMQRYQQKSKLFETKREDVFRATADAWEPAVESLHLLRDLLIRRYPHMFRLRDGKNTIENLVTGDSFDLSPSALRAQGRHPLEIMGLLATEDFFVLTTDAEGQTSLRGGAVCFPAGWKIEERVGLSLWQIHAGKVPQYEEKLAKSMDRFFVKLKAGEPIARFNYAIDDSEALFRRHGHHNLTPEQLGKAIALTDLHLRVERQVLQRLPKTGALLFTIRTYVTPLTQVTKDKEITRALRTTIDSYDETMSSYKNKQLWNSIFQKHVAEVLGETTETH</sequence>
<keyword evidence="1" id="KW-0812">Transmembrane</keyword>
<evidence type="ECO:0000313" key="3">
    <source>
        <dbReference type="Proteomes" id="UP000766486"/>
    </source>
</evidence>
<evidence type="ECO:0000256" key="1">
    <source>
        <dbReference type="SAM" id="Phobius"/>
    </source>
</evidence>
<dbReference type="EMBL" id="CABFNS010000148">
    <property type="protein sequence ID" value="VUC20403.1"/>
    <property type="molecule type" value="Genomic_DNA"/>
</dbReference>
<keyword evidence="1" id="KW-1133">Transmembrane helix</keyword>
<keyword evidence="3" id="KW-1185">Reference proteome</keyword>
<feature type="transmembrane region" description="Helical" evidence="1">
    <location>
        <begin position="12"/>
        <end position="30"/>
    </location>
</feature>
<accession>A0ABY6TP64</accession>
<reference evidence="2 3" key="1">
    <citation type="submission" date="2019-06" db="EMBL/GenBank/DDBJ databases">
        <authorList>
            <person name="Broberg M."/>
        </authorList>
    </citation>
    <scope>NUCLEOTIDE SEQUENCE [LARGE SCALE GENOMIC DNA]</scope>
</reference>
<name>A0ABY6TP64_BIOOC</name>
<comment type="caution">
    <text evidence="2">The sequence shown here is derived from an EMBL/GenBank/DDBJ whole genome shotgun (WGS) entry which is preliminary data.</text>
</comment>